<evidence type="ECO:0000313" key="3">
    <source>
        <dbReference type="Proteomes" id="UP000503462"/>
    </source>
</evidence>
<dbReference type="Proteomes" id="UP000503462">
    <property type="component" value="Chromosome 1"/>
</dbReference>
<evidence type="ECO:0000256" key="1">
    <source>
        <dbReference type="SAM" id="MobiDB-lite"/>
    </source>
</evidence>
<reference evidence="2 3" key="1">
    <citation type="journal article" date="2016" name="Sci. Rep.">
        <title>Peltaster fructicola genome reveals evolution from an invasive phytopathogen to an ectophytic parasite.</title>
        <authorList>
            <person name="Xu C."/>
            <person name="Chen H."/>
            <person name="Gleason M.L."/>
            <person name="Xu J.R."/>
            <person name="Liu H."/>
            <person name="Zhang R."/>
            <person name="Sun G."/>
        </authorList>
    </citation>
    <scope>NUCLEOTIDE SEQUENCE [LARGE SCALE GENOMIC DNA]</scope>
    <source>
        <strain evidence="2 3">LNHT1506</strain>
    </source>
</reference>
<sequence length="83" mass="7972">MQQDSSMAWATASTSITNATRGWGQGVAAYGNDIKDVVGAGGPRVATAANPLGIAGAGGARATLGSTSKAPAKKGTGSNPLGL</sequence>
<keyword evidence="3" id="KW-1185">Reference proteome</keyword>
<organism evidence="2 3">
    <name type="scientific">Peltaster fructicola</name>
    <dbReference type="NCBI Taxonomy" id="286661"/>
    <lineage>
        <taxon>Eukaryota</taxon>
        <taxon>Fungi</taxon>
        <taxon>Dikarya</taxon>
        <taxon>Ascomycota</taxon>
        <taxon>Pezizomycotina</taxon>
        <taxon>Dothideomycetes</taxon>
        <taxon>Dothideomycetes incertae sedis</taxon>
        <taxon>Peltaster</taxon>
    </lineage>
</organism>
<evidence type="ECO:0000313" key="2">
    <source>
        <dbReference type="EMBL" id="QIW95747.1"/>
    </source>
</evidence>
<gene>
    <name evidence="2" type="ORF">AMS68_001265</name>
</gene>
<protein>
    <submittedName>
        <fullName evidence="2">Uncharacterized protein</fullName>
    </submittedName>
</protein>
<dbReference type="AlphaFoldDB" id="A0A6H0XM99"/>
<dbReference type="OrthoDB" id="3791134at2759"/>
<accession>A0A6H0XM99</accession>
<proteinExistence type="predicted"/>
<dbReference type="EMBL" id="CP051139">
    <property type="protein sequence ID" value="QIW95747.1"/>
    <property type="molecule type" value="Genomic_DNA"/>
</dbReference>
<name>A0A6H0XM99_9PEZI</name>
<feature type="region of interest" description="Disordered" evidence="1">
    <location>
        <begin position="60"/>
        <end position="83"/>
    </location>
</feature>